<name>A0ACC4DAQ7_PURLI</name>
<keyword evidence="2" id="KW-1185">Reference proteome</keyword>
<gene>
    <name evidence="1" type="ORF">ACCO45_011411</name>
</gene>
<proteinExistence type="predicted"/>
<comment type="caution">
    <text evidence="1">The sequence shown here is derived from an EMBL/GenBank/DDBJ whole genome shotgun (WGS) entry which is preliminary data.</text>
</comment>
<evidence type="ECO:0000313" key="1">
    <source>
        <dbReference type="EMBL" id="KAL3953455.1"/>
    </source>
</evidence>
<dbReference type="EMBL" id="JBGNUJ010000011">
    <property type="protein sequence ID" value="KAL3953455.1"/>
    <property type="molecule type" value="Genomic_DNA"/>
</dbReference>
<dbReference type="Proteomes" id="UP001638806">
    <property type="component" value="Unassembled WGS sequence"/>
</dbReference>
<sequence length="132" mass="14222">MSSTGQSHQSHQSNAGSPPNSAVGAGPANHARYHLMESNPSHFGAAPHGYGEEDGNMPMDHGMMQEQEPEDTNDASSNSDEPAKKRRRSRKGLGKRFECSAEGCGKSYSRAEHFGIWTGTRQKGHSSGDKSH</sequence>
<accession>A0ACC4DAQ7</accession>
<evidence type="ECO:0000313" key="2">
    <source>
        <dbReference type="Proteomes" id="UP001638806"/>
    </source>
</evidence>
<organism evidence="1 2">
    <name type="scientific">Purpureocillium lilacinum</name>
    <name type="common">Paecilomyces lilacinus</name>
    <dbReference type="NCBI Taxonomy" id="33203"/>
    <lineage>
        <taxon>Eukaryota</taxon>
        <taxon>Fungi</taxon>
        <taxon>Dikarya</taxon>
        <taxon>Ascomycota</taxon>
        <taxon>Pezizomycotina</taxon>
        <taxon>Sordariomycetes</taxon>
        <taxon>Hypocreomycetidae</taxon>
        <taxon>Hypocreales</taxon>
        <taxon>Ophiocordycipitaceae</taxon>
        <taxon>Purpureocillium</taxon>
    </lineage>
</organism>
<protein>
    <submittedName>
        <fullName evidence="1">Uncharacterized protein</fullName>
    </submittedName>
</protein>
<reference evidence="1" key="1">
    <citation type="submission" date="2024-12" db="EMBL/GenBank/DDBJ databases">
        <title>Comparative genomics and development of molecular markers within Purpureocillium lilacinum and among Purpureocillium species.</title>
        <authorList>
            <person name="Yeh Z.-Y."/>
            <person name="Ni N.-T."/>
            <person name="Lo P.-H."/>
            <person name="Mushyakhwo K."/>
            <person name="Lin C.-F."/>
            <person name="Nai Y.-S."/>
        </authorList>
    </citation>
    <scope>NUCLEOTIDE SEQUENCE</scope>
    <source>
        <strain evidence="1">NCHU-NPUST-175</strain>
    </source>
</reference>